<dbReference type="InterPro" id="IPR027417">
    <property type="entry name" value="P-loop_NTPase"/>
</dbReference>
<evidence type="ECO:0000256" key="4">
    <source>
        <dbReference type="ARBA" id="ARBA00022692"/>
    </source>
</evidence>
<evidence type="ECO:0000259" key="11">
    <source>
        <dbReference type="PROSITE" id="PS50929"/>
    </source>
</evidence>
<feature type="transmembrane region" description="Helical" evidence="9">
    <location>
        <begin position="158"/>
        <end position="189"/>
    </location>
</feature>
<organism evidence="12 13">
    <name type="scientific">Pseudoramibacter alactolyticus ATCC 23263</name>
    <dbReference type="NCBI Taxonomy" id="887929"/>
    <lineage>
        <taxon>Bacteria</taxon>
        <taxon>Bacillati</taxon>
        <taxon>Bacillota</taxon>
        <taxon>Clostridia</taxon>
        <taxon>Eubacteriales</taxon>
        <taxon>Eubacteriaceae</taxon>
        <taxon>Pseudoramibacter</taxon>
    </lineage>
</organism>
<dbReference type="AlphaFoldDB" id="E6MHZ1"/>
<dbReference type="Gene3D" id="1.20.1560.10">
    <property type="entry name" value="ABC transporter type 1, transmembrane domain"/>
    <property type="match status" value="1"/>
</dbReference>
<comment type="caution">
    <text evidence="12">The sequence shown here is derived from an EMBL/GenBank/DDBJ whole genome shotgun (WGS) entry which is preliminary data.</text>
</comment>
<feature type="transmembrane region" description="Helical" evidence="9">
    <location>
        <begin position="30"/>
        <end position="55"/>
    </location>
</feature>
<dbReference type="eggNOG" id="COG1132">
    <property type="taxonomic scope" value="Bacteria"/>
</dbReference>
<dbReference type="InterPro" id="IPR003439">
    <property type="entry name" value="ABC_transporter-like_ATP-bd"/>
</dbReference>
<keyword evidence="5" id="KW-0547">Nucleotide-binding</keyword>
<dbReference type="GO" id="GO:0005886">
    <property type="term" value="C:plasma membrane"/>
    <property type="evidence" value="ECO:0007669"/>
    <property type="project" value="UniProtKB-SubCell"/>
</dbReference>
<dbReference type="SUPFAM" id="SSF90123">
    <property type="entry name" value="ABC transporter transmembrane region"/>
    <property type="match status" value="1"/>
</dbReference>
<dbReference type="InterPro" id="IPR036640">
    <property type="entry name" value="ABC1_TM_sf"/>
</dbReference>
<dbReference type="InterPro" id="IPR039421">
    <property type="entry name" value="Type_1_exporter"/>
</dbReference>
<dbReference type="Pfam" id="PF00005">
    <property type="entry name" value="ABC_tran"/>
    <property type="match status" value="1"/>
</dbReference>
<keyword evidence="7 9" id="KW-1133">Transmembrane helix</keyword>
<keyword evidence="3" id="KW-1003">Cell membrane</keyword>
<feature type="domain" description="ABC transmembrane type-1" evidence="11">
    <location>
        <begin position="31"/>
        <end position="314"/>
    </location>
</feature>
<keyword evidence="13" id="KW-1185">Reference proteome</keyword>
<gene>
    <name evidence="12" type="ORF">HMP0721_1696</name>
</gene>
<keyword evidence="8 9" id="KW-0472">Membrane</keyword>
<evidence type="ECO:0000256" key="1">
    <source>
        <dbReference type="ARBA" id="ARBA00004651"/>
    </source>
</evidence>
<keyword evidence="4 9" id="KW-0812">Transmembrane</keyword>
<evidence type="ECO:0000259" key="10">
    <source>
        <dbReference type="PROSITE" id="PS50893"/>
    </source>
</evidence>
<dbReference type="InterPro" id="IPR003593">
    <property type="entry name" value="AAA+_ATPase"/>
</dbReference>
<evidence type="ECO:0000256" key="5">
    <source>
        <dbReference type="ARBA" id="ARBA00022741"/>
    </source>
</evidence>
<keyword evidence="2" id="KW-0813">Transport</keyword>
<evidence type="ECO:0000256" key="2">
    <source>
        <dbReference type="ARBA" id="ARBA00022448"/>
    </source>
</evidence>
<dbReference type="Proteomes" id="UP000004754">
    <property type="component" value="Unassembled WGS sequence"/>
</dbReference>
<feature type="domain" description="ABC transporter" evidence="10">
    <location>
        <begin position="346"/>
        <end position="579"/>
    </location>
</feature>
<dbReference type="GO" id="GO:0016887">
    <property type="term" value="F:ATP hydrolysis activity"/>
    <property type="evidence" value="ECO:0007669"/>
    <property type="project" value="InterPro"/>
</dbReference>
<dbReference type="Pfam" id="PF00664">
    <property type="entry name" value="ABC_membrane"/>
    <property type="match status" value="1"/>
</dbReference>
<dbReference type="GO" id="GO:0005524">
    <property type="term" value="F:ATP binding"/>
    <property type="evidence" value="ECO:0007669"/>
    <property type="project" value="UniProtKB-KW"/>
</dbReference>
<feature type="transmembrane region" description="Helical" evidence="9">
    <location>
        <begin position="67"/>
        <end position="89"/>
    </location>
</feature>
<dbReference type="PANTHER" id="PTHR24221:SF654">
    <property type="entry name" value="ATP-BINDING CASSETTE SUB-FAMILY B MEMBER 6"/>
    <property type="match status" value="1"/>
</dbReference>
<evidence type="ECO:0000256" key="3">
    <source>
        <dbReference type="ARBA" id="ARBA00022475"/>
    </source>
</evidence>
<feature type="transmembrane region" description="Helical" evidence="9">
    <location>
        <begin position="255"/>
        <end position="276"/>
    </location>
</feature>
<dbReference type="RefSeq" id="WP_006599118.1">
    <property type="nucleotide sequence ID" value="NZ_GL622359.1"/>
</dbReference>
<dbReference type="PROSITE" id="PS00211">
    <property type="entry name" value="ABC_TRANSPORTER_1"/>
    <property type="match status" value="1"/>
</dbReference>
<evidence type="ECO:0000313" key="12">
    <source>
        <dbReference type="EMBL" id="EFV01315.1"/>
    </source>
</evidence>
<dbReference type="SUPFAM" id="SSF52540">
    <property type="entry name" value="P-loop containing nucleoside triphosphate hydrolases"/>
    <property type="match status" value="1"/>
</dbReference>
<evidence type="ECO:0000313" key="13">
    <source>
        <dbReference type="Proteomes" id="UP000004754"/>
    </source>
</evidence>
<dbReference type="PROSITE" id="PS50893">
    <property type="entry name" value="ABC_TRANSPORTER_2"/>
    <property type="match status" value="1"/>
</dbReference>
<dbReference type="SMART" id="SM00382">
    <property type="entry name" value="AAA"/>
    <property type="match status" value="1"/>
</dbReference>
<name>E6MHZ1_9FIRM</name>
<dbReference type="STRING" id="887929.HMP0721_1696"/>
<dbReference type="HOGENOM" id="CLU_000604_84_9_9"/>
<proteinExistence type="predicted"/>
<dbReference type="OrthoDB" id="9762778at2"/>
<keyword evidence="6 12" id="KW-0067">ATP-binding</keyword>
<evidence type="ECO:0000256" key="9">
    <source>
        <dbReference type="SAM" id="Phobius"/>
    </source>
</evidence>
<dbReference type="EMBL" id="AEQN01000022">
    <property type="protein sequence ID" value="EFV01315.1"/>
    <property type="molecule type" value="Genomic_DNA"/>
</dbReference>
<evidence type="ECO:0000256" key="7">
    <source>
        <dbReference type="ARBA" id="ARBA00022989"/>
    </source>
</evidence>
<feature type="transmembrane region" description="Helical" evidence="9">
    <location>
        <begin position="288"/>
        <end position="308"/>
    </location>
</feature>
<comment type="subcellular location">
    <subcellularLocation>
        <location evidence="1">Cell membrane</location>
        <topology evidence="1">Multi-pass membrane protein</topology>
    </subcellularLocation>
</comment>
<dbReference type="Gene3D" id="3.40.50.300">
    <property type="entry name" value="P-loop containing nucleotide triphosphate hydrolases"/>
    <property type="match status" value="1"/>
</dbReference>
<dbReference type="PROSITE" id="PS50929">
    <property type="entry name" value="ABC_TM1F"/>
    <property type="match status" value="1"/>
</dbReference>
<dbReference type="InterPro" id="IPR017871">
    <property type="entry name" value="ABC_transporter-like_CS"/>
</dbReference>
<dbReference type="GO" id="GO:0140359">
    <property type="term" value="F:ABC-type transporter activity"/>
    <property type="evidence" value="ECO:0007669"/>
    <property type="project" value="InterPro"/>
</dbReference>
<evidence type="ECO:0000256" key="8">
    <source>
        <dbReference type="ARBA" id="ARBA00023136"/>
    </source>
</evidence>
<reference evidence="12 13" key="1">
    <citation type="submission" date="2010-12" db="EMBL/GenBank/DDBJ databases">
        <authorList>
            <person name="Muzny D."/>
            <person name="Qin X."/>
            <person name="Deng J."/>
            <person name="Jiang H."/>
            <person name="Liu Y."/>
            <person name="Qu J."/>
            <person name="Song X.-Z."/>
            <person name="Zhang L."/>
            <person name="Thornton R."/>
            <person name="Coyle M."/>
            <person name="Francisco L."/>
            <person name="Jackson L."/>
            <person name="Javaid M."/>
            <person name="Korchina V."/>
            <person name="Kovar C."/>
            <person name="Mata R."/>
            <person name="Mathew T."/>
            <person name="Ngo R."/>
            <person name="Nguyen L."/>
            <person name="Nguyen N."/>
            <person name="Okwuonu G."/>
            <person name="Ongeri F."/>
            <person name="Pham C."/>
            <person name="Simmons D."/>
            <person name="Wilczek-Boney K."/>
            <person name="Hale W."/>
            <person name="Jakkamsetti A."/>
            <person name="Pham P."/>
            <person name="Ruth R."/>
            <person name="San Lucas F."/>
            <person name="Warren J."/>
            <person name="Zhang J."/>
            <person name="Zhao Z."/>
            <person name="Zhou C."/>
            <person name="Zhu D."/>
            <person name="Lee S."/>
            <person name="Bess C."/>
            <person name="Blankenburg K."/>
            <person name="Forbes L."/>
            <person name="Fu Q."/>
            <person name="Gubbala S."/>
            <person name="Hirani K."/>
            <person name="Jayaseelan J.C."/>
            <person name="Lara F."/>
            <person name="Munidasa M."/>
            <person name="Palculict T."/>
            <person name="Patil S."/>
            <person name="Pu L.-L."/>
            <person name="Saada N."/>
            <person name="Tang L."/>
            <person name="Weissenberger G."/>
            <person name="Zhu Y."/>
            <person name="Hemphill L."/>
            <person name="Shang Y."/>
            <person name="Youmans B."/>
            <person name="Ayvaz T."/>
            <person name="Ross M."/>
            <person name="Santibanez J."/>
            <person name="Aqrawi P."/>
            <person name="Gross S."/>
            <person name="Joshi V."/>
            <person name="Fowler G."/>
            <person name="Nazareth L."/>
            <person name="Reid J."/>
            <person name="Worley K."/>
            <person name="Petrosino J."/>
            <person name="Highlander S."/>
            <person name="Gibbs R."/>
        </authorList>
    </citation>
    <scope>NUCLEOTIDE SEQUENCE [LARGE SCALE GENOMIC DNA]</scope>
    <source>
        <strain evidence="12 13">ATCC 23263</strain>
    </source>
</reference>
<dbReference type="PANTHER" id="PTHR24221">
    <property type="entry name" value="ATP-BINDING CASSETTE SUB-FAMILY B"/>
    <property type="match status" value="1"/>
</dbReference>
<accession>E6MHZ1</accession>
<protein>
    <submittedName>
        <fullName evidence="12">ABC transporter, ATP-binding protein</fullName>
    </submittedName>
</protein>
<dbReference type="InterPro" id="IPR011527">
    <property type="entry name" value="ABC1_TM_dom"/>
</dbReference>
<dbReference type="FunFam" id="3.40.50.300:FF:000221">
    <property type="entry name" value="Multidrug ABC transporter ATP-binding protein"/>
    <property type="match status" value="1"/>
</dbReference>
<evidence type="ECO:0000256" key="6">
    <source>
        <dbReference type="ARBA" id="ARBA00022840"/>
    </source>
</evidence>
<sequence>MKNERQATAERRKSTWQWLGEFAAGHRGHYLASVLVAVLGVLLGLAPYVCIARIVRLLMDGNRDFAAYGRICGIMALFWIGRVLCHALSTTLSHKTTFAVLGEVRKRVCDKLARLPLGTVQDLSSGSLKNTVVERIDSIETVLAHIVPEFTANLVSPLVLAVAIFVIDWRMGLTSLLTIPVGLICYAGMMRGYEADFKNTVDKTKALNDTAVEYIGGIEVIKAFGKAEQSYDRFVVAAREGASCFVDWMRRCNGYFTAAMAIMPASLVAILPVGGLLVHAGSLPPADFILIIILSFGTLTPLITVLSYSDDLAQMGTIVGEVSAILEQDEQHRPAVLTTPLDGRDVVLTDVTFGYHDAEVLHGISMTMAAGTVNAIVGPSGSGKSTLAKLIASLWDVDGGRIAIGGVDIRAIPPADYHRLVAYVSQDNFLFNDTIRENIRMGRVGATDDEVIAVAKASGCHDFITGLEHGYDTVVGDAGGALSGGERQRIAIARAMLKDAPIVILDEATAYTDPENEAVIQAAVGRLVKGKTLIVIAHRLSTIADSDQIFVIEDGRLDSSGTHAELLAENGLYRQMWEAHISVRDRLDDGDNQEGDGAHA</sequence>